<gene>
    <name evidence="5" type="ORF">CI15_27900</name>
</gene>
<dbReference type="InterPro" id="IPR036388">
    <property type="entry name" value="WH-like_DNA-bd_sf"/>
</dbReference>
<keyword evidence="2" id="KW-0238">DNA-binding</keyword>
<evidence type="ECO:0000256" key="1">
    <source>
        <dbReference type="ARBA" id="ARBA00023015"/>
    </source>
</evidence>
<feature type="domain" description="HTH luxR-type" evidence="4">
    <location>
        <begin position="830"/>
        <end position="895"/>
    </location>
</feature>
<dbReference type="SUPFAM" id="SSF52540">
    <property type="entry name" value="P-loop containing nucleoside triphosphate hydrolases"/>
    <property type="match status" value="1"/>
</dbReference>
<dbReference type="InterPro" id="IPR011990">
    <property type="entry name" value="TPR-like_helical_dom_sf"/>
</dbReference>
<name>A0A149PD45_9BURK</name>
<dbReference type="Gene3D" id="3.40.50.300">
    <property type="entry name" value="P-loop containing nucleotide triphosphate hydrolases"/>
    <property type="match status" value="1"/>
</dbReference>
<sequence length="898" mass="98263">MQFTKLLIETRFAPPRIGAHHVARTDLLDALAQVRQRALALITGGAGYGKTTLLAQWRQRCLQDHAKVAWLSLTSDDKGFGDFCLVLFAALQKLGVAVDLDVPVEQASAASVDEAASALLAALARQTGELYLILDDYHHVEDPGAHRLVQRLVERCTPNLHLLIASRVTPPLSLGRLRVMDRLVEIGSAQLPFLSPETRSFLEGNLGIGNVSADDTSLVHELTGGWPSCLQLIVIMLRNRPGARTRLRDLVCRSNDLQTWLSEEVIATLPPDLVALAETLSIFRRFNAPLAAFVSGNPAAPALLARMERENLPLQHVELDEHVSWFRFHRLFAEFLITRVERRGAAALAELHRRASHWFAQNDLLAEAVRHANLAGDVTLAAQFIERAAPATWTLSYLAPALNLLERLPRETLFERPRLAQLACLAIALRLRPARAEAGLAQLGVVEGTARASLVRSLPLVRAVIALQRDDTQRTIDLLESHDADIAGNPFLRYLRLSALTMAYAGAGRHADARKLLETEPIPEADRNNDMMLMAQSTVALSLLLEGDAREAAALASSLYARALHTFGQHSACANVCSAFLADAHYELNRIDDARETLANRHGLLESSGMEVTVLASLCRARLDLLQEDAETALAFLRQQAARFRSLGYERPLALMLAEQVRIHVRNGHSAAAEALLQSLDALAKSHADSRGFLAEIPIAAALAHARVALGSDPARALLALEEARRRALAIGRGRLLTLVDLLAARALASLGRAEDAMASRSRAVQYGCRYGLVRTFLDEGTLARDELALLVQAQPLQGPALAFAQDLLSTWPRVAEAESAALPRQDSGARSAKTALTQREIEILSLVAQAMPNKRIALALSITVETVKWNLRNVFAKLGVSRRYDAMVWARTQKLID</sequence>
<dbReference type="CDD" id="cd06170">
    <property type="entry name" value="LuxR_C_like"/>
    <property type="match status" value="1"/>
</dbReference>
<protein>
    <submittedName>
        <fullName evidence="5">Helix-turn-helix transcriptional regulator</fullName>
    </submittedName>
</protein>
<evidence type="ECO:0000313" key="6">
    <source>
        <dbReference type="Proteomes" id="UP000075613"/>
    </source>
</evidence>
<proteinExistence type="predicted"/>
<comment type="caution">
    <text evidence="5">The sequence shown here is derived from an EMBL/GenBank/DDBJ whole genome shotgun (WGS) entry which is preliminary data.</text>
</comment>
<evidence type="ECO:0000259" key="4">
    <source>
        <dbReference type="PROSITE" id="PS50043"/>
    </source>
</evidence>
<dbReference type="AlphaFoldDB" id="A0A149PD45"/>
<keyword evidence="1" id="KW-0805">Transcription regulation</keyword>
<dbReference type="Pfam" id="PF17874">
    <property type="entry name" value="TPR_MalT"/>
    <property type="match status" value="1"/>
</dbReference>
<dbReference type="Gene3D" id="1.25.40.10">
    <property type="entry name" value="Tetratricopeptide repeat domain"/>
    <property type="match status" value="1"/>
</dbReference>
<dbReference type="SMART" id="SM00421">
    <property type="entry name" value="HTH_LUXR"/>
    <property type="match status" value="1"/>
</dbReference>
<dbReference type="EMBL" id="LRBG01000038">
    <property type="protein sequence ID" value="KXU82949.1"/>
    <property type="molecule type" value="Genomic_DNA"/>
</dbReference>
<evidence type="ECO:0000313" key="5">
    <source>
        <dbReference type="EMBL" id="KXU82949.1"/>
    </source>
</evidence>
<dbReference type="PROSITE" id="PS50043">
    <property type="entry name" value="HTH_LUXR_2"/>
    <property type="match status" value="1"/>
</dbReference>
<dbReference type="InterPro" id="IPR027417">
    <property type="entry name" value="P-loop_NTPase"/>
</dbReference>
<dbReference type="RefSeq" id="WP_062134429.1">
    <property type="nucleotide sequence ID" value="NZ_LRBG01000038.1"/>
</dbReference>
<dbReference type="SUPFAM" id="SSF46894">
    <property type="entry name" value="C-terminal effector domain of the bipartite response regulators"/>
    <property type="match status" value="1"/>
</dbReference>
<dbReference type="Pfam" id="PF25873">
    <property type="entry name" value="WHD_MalT"/>
    <property type="match status" value="1"/>
</dbReference>
<dbReference type="PANTHER" id="PTHR44688:SF16">
    <property type="entry name" value="DNA-BINDING TRANSCRIPTIONAL ACTIVATOR DEVR_DOSR"/>
    <property type="match status" value="1"/>
</dbReference>
<dbReference type="GO" id="GO:0006355">
    <property type="term" value="P:regulation of DNA-templated transcription"/>
    <property type="evidence" value="ECO:0007669"/>
    <property type="project" value="InterPro"/>
</dbReference>
<dbReference type="InterPro" id="IPR041617">
    <property type="entry name" value="TPR_MalT"/>
</dbReference>
<dbReference type="OrthoDB" id="134985at2"/>
<dbReference type="InterPro" id="IPR059106">
    <property type="entry name" value="WHD_MalT"/>
</dbReference>
<keyword evidence="3" id="KW-0804">Transcription</keyword>
<evidence type="ECO:0000256" key="2">
    <source>
        <dbReference type="ARBA" id="ARBA00023125"/>
    </source>
</evidence>
<accession>A0A149PD45</accession>
<dbReference type="Proteomes" id="UP000075613">
    <property type="component" value="Unassembled WGS sequence"/>
</dbReference>
<dbReference type="InterPro" id="IPR000792">
    <property type="entry name" value="Tscrpt_reg_LuxR_C"/>
</dbReference>
<dbReference type="InterPro" id="IPR016032">
    <property type="entry name" value="Sig_transdc_resp-reg_C-effctor"/>
</dbReference>
<dbReference type="Gene3D" id="1.10.10.10">
    <property type="entry name" value="Winged helix-like DNA-binding domain superfamily/Winged helix DNA-binding domain"/>
    <property type="match status" value="1"/>
</dbReference>
<dbReference type="Pfam" id="PF00196">
    <property type="entry name" value="GerE"/>
    <property type="match status" value="1"/>
</dbReference>
<dbReference type="PRINTS" id="PR00038">
    <property type="entry name" value="HTHLUXR"/>
</dbReference>
<dbReference type="GO" id="GO:0003677">
    <property type="term" value="F:DNA binding"/>
    <property type="evidence" value="ECO:0007669"/>
    <property type="project" value="UniProtKB-KW"/>
</dbReference>
<dbReference type="PANTHER" id="PTHR44688">
    <property type="entry name" value="DNA-BINDING TRANSCRIPTIONAL ACTIVATOR DEVR_DOSR"/>
    <property type="match status" value="1"/>
</dbReference>
<evidence type="ECO:0000256" key="3">
    <source>
        <dbReference type="ARBA" id="ARBA00023163"/>
    </source>
</evidence>
<reference evidence="5 6" key="1">
    <citation type="journal article" date="2015" name="Int. J. Syst. Evol. Microbiol.">
        <title>Burkholderia monticola sp. nov., isolated from mountain soil.</title>
        <authorList>
            <person name="Baek I."/>
            <person name="Seo B."/>
            <person name="Lee I."/>
            <person name="Yi H."/>
            <person name="Chun J."/>
        </authorList>
    </citation>
    <scope>NUCLEOTIDE SEQUENCE [LARGE SCALE GENOMIC DNA]</scope>
    <source>
        <strain evidence="5 6">JC2948</strain>
    </source>
</reference>
<organism evidence="5 6">
    <name type="scientific">Paraburkholderia monticola</name>
    <dbReference type="NCBI Taxonomy" id="1399968"/>
    <lineage>
        <taxon>Bacteria</taxon>
        <taxon>Pseudomonadati</taxon>
        <taxon>Pseudomonadota</taxon>
        <taxon>Betaproteobacteria</taxon>
        <taxon>Burkholderiales</taxon>
        <taxon>Burkholderiaceae</taxon>
        <taxon>Paraburkholderia</taxon>
    </lineage>
</organism>
<dbReference type="STRING" id="1399968.CI15_27900"/>
<keyword evidence="6" id="KW-1185">Reference proteome</keyword>